<name>A0A1E3P2S7_WICAA</name>
<dbReference type="InterPro" id="IPR002297">
    <property type="entry name" value="DNA-dir_DNA_pol_A_mt"/>
</dbReference>
<feature type="domain" description="DNA mitochondrial polymerase exonuclease" evidence="1">
    <location>
        <begin position="13"/>
        <end position="261"/>
    </location>
</feature>
<dbReference type="Proteomes" id="UP000094112">
    <property type="component" value="Unassembled WGS sequence"/>
</dbReference>
<evidence type="ECO:0000313" key="3">
    <source>
        <dbReference type="Proteomes" id="UP000094112"/>
    </source>
</evidence>
<dbReference type="OrthoDB" id="5588663at2759"/>
<dbReference type="EMBL" id="KV454211">
    <property type="protein sequence ID" value="ODQ59197.1"/>
    <property type="molecule type" value="Genomic_DNA"/>
</dbReference>
<reference evidence="2 3" key="1">
    <citation type="journal article" date="2016" name="Proc. Natl. Acad. Sci. U.S.A.">
        <title>Comparative genomics of biotechnologically important yeasts.</title>
        <authorList>
            <person name="Riley R."/>
            <person name="Haridas S."/>
            <person name="Wolfe K.H."/>
            <person name="Lopes M.R."/>
            <person name="Hittinger C.T."/>
            <person name="Goeker M."/>
            <person name="Salamov A.A."/>
            <person name="Wisecaver J.H."/>
            <person name="Long T.M."/>
            <person name="Calvey C.H."/>
            <person name="Aerts A.L."/>
            <person name="Barry K.W."/>
            <person name="Choi C."/>
            <person name="Clum A."/>
            <person name="Coughlan A.Y."/>
            <person name="Deshpande S."/>
            <person name="Douglass A.P."/>
            <person name="Hanson S.J."/>
            <person name="Klenk H.-P."/>
            <person name="LaButti K.M."/>
            <person name="Lapidus A."/>
            <person name="Lindquist E.A."/>
            <person name="Lipzen A.M."/>
            <person name="Meier-Kolthoff J.P."/>
            <person name="Ohm R.A."/>
            <person name="Otillar R.P."/>
            <person name="Pangilinan J.L."/>
            <person name="Peng Y."/>
            <person name="Rokas A."/>
            <person name="Rosa C.A."/>
            <person name="Scheuner C."/>
            <person name="Sibirny A.A."/>
            <person name="Slot J.C."/>
            <person name="Stielow J.B."/>
            <person name="Sun H."/>
            <person name="Kurtzman C.P."/>
            <person name="Blackwell M."/>
            <person name="Grigoriev I.V."/>
            <person name="Jeffries T.W."/>
        </authorList>
    </citation>
    <scope>NUCLEOTIDE SEQUENCE [LARGE SCALE GENOMIC DNA]</scope>
    <source>
        <strain evidence="3">ATCC 58044 / CBS 1984 / NCYC 433 / NRRL Y-366-8</strain>
    </source>
</reference>
<accession>A0A1E3P2S7</accession>
<dbReference type="RefSeq" id="XP_019038404.1">
    <property type="nucleotide sequence ID" value="XM_019184940.1"/>
</dbReference>
<proteinExistence type="predicted"/>
<dbReference type="GO" id="GO:0008408">
    <property type="term" value="F:3'-5' exonuclease activity"/>
    <property type="evidence" value="ECO:0007669"/>
    <property type="project" value="TreeGrafter"/>
</dbReference>
<dbReference type="PANTHER" id="PTHR10267">
    <property type="entry name" value="DNA POLYMERASE SUBUNIT GAMMA-1"/>
    <property type="match status" value="1"/>
</dbReference>
<dbReference type="GO" id="GO:0006264">
    <property type="term" value="P:mitochondrial DNA replication"/>
    <property type="evidence" value="ECO:0007669"/>
    <property type="project" value="TreeGrafter"/>
</dbReference>
<dbReference type="SUPFAM" id="SSF53098">
    <property type="entry name" value="Ribonuclease H-like"/>
    <property type="match status" value="1"/>
</dbReference>
<dbReference type="Pfam" id="PF18136">
    <property type="entry name" value="DNApol_Exo"/>
    <property type="match status" value="1"/>
</dbReference>
<organism evidence="2 3">
    <name type="scientific">Wickerhamomyces anomalus (strain ATCC 58044 / CBS 1984 / NCYC 433 / NRRL Y-366-8)</name>
    <name type="common">Yeast</name>
    <name type="synonym">Hansenula anomala</name>
    <dbReference type="NCBI Taxonomy" id="683960"/>
    <lineage>
        <taxon>Eukaryota</taxon>
        <taxon>Fungi</taxon>
        <taxon>Dikarya</taxon>
        <taxon>Ascomycota</taxon>
        <taxon>Saccharomycotina</taxon>
        <taxon>Saccharomycetes</taxon>
        <taxon>Phaffomycetales</taxon>
        <taxon>Wickerhamomycetaceae</taxon>
        <taxon>Wickerhamomyces</taxon>
    </lineage>
</organism>
<dbReference type="STRING" id="683960.A0A1E3P2S7"/>
<dbReference type="GO" id="GO:0005760">
    <property type="term" value="C:gamma DNA polymerase complex"/>
    <property type="evidence" value="ECO:0007669"/>
    <property type="project" value="InterPro"/>
</dbReference>
<gene>
    <name evidence="2" type="ORF">WICANDRAFT_79720</name>
</gene>
<protein>
    <recommendedName>
        <fullName evidence="1">DNA mitochondrial polymerase exonuclease domain-containing protein</fullName>
    </recommendedName>
</protein>
<dbReference type="Gene3D" id="3.30.420.390">
    <property type="match status" value="2"/>
</dbReference>
<dbReference type="PANTHER" id="PTHR10267:SF0">
    <property type="entry name" value="DNA POLYMERASE SUBUNIT GAMMA-1"/>
    <property type="match status" value="1"/>
</dbReference>
<dbReference type="GO" id="GO:0003677">
    <property type="term" value="F:DNA binding"/>
    <property type="evidence" value="ECO:0007669"/>
    <property type="project" value="InterPro"/>
</dbReference>
<dbReference type="GO" id="GO:0003887">
    <property type="term" value="F:DNA-directed DNA polymerase activity"/>
    <property type="evidence" value="ECO:0007669"/>
    <property type="project" value="TreeGrafter"/>
</dbReference>
<dbReference type="GeneID" id="30202186"/>
<evidence type="ECO:0000313" key="2">
    <source>
        <dbReference type="EMBL" id="ODQ59197.1"/>
    </source>
</evidence>
<dbReference type="InterPro" id="IPR012337">
    <property type="entry name" value="RNaseH-like_sf"/>
</dbReference>
<dbReference type="InterPro" id="IPR041336">
    <property type="entry name" value="DNApol_Exo"/>
</dbReference>
<evidence type="ECO:0000259" key="1">
    <source>
        <dbReference type="Pfam" id="PF18136"/>
    </source>
</evidence>
<dbReference type="AlphaFoldDB" id="A0A1E3P2S7"/>
<keyword evidence="3" id="KW-1185">Reference proteome</keyword>
<sequence>MSRTLIGLASKSNAAKIFHQMSVNLTKPYLAKTNALASSKLPPKPSNWEFKSGWYRYEEGKNPEKVSHPLEDSISFDIELLYKISSFPTLATCSSTKAWYGWVSPYLTGETSTPSDLIPLNPENEDKIIIGHNVNFDRSKVLDDYISYKNSNSFYIDTISLFHSRYGTPTIRKPSVFVKAAESLFKGNEAPKLLDIYTPADYQLHTLYQKQFGEVMNKDVRSFFDSTSKDLIVNEFQNCMNYCADDVIKTHRLFAEFWKTFYADLNHTMEFFALKEMGNNKVTLNKSNWDEFDESCNGEIEQATKRYKDELKKLVYKHTGKTTYANQFGTELMGTKWQNDLHLFYDKDRKDR</sequence>